<keyword evidence="2" id="KW-0067">ATP-binding</keyword>
<evidence type="ECO:0000259" key="5">
    <source>
        <dbReference type="Pfam" id="PF12705"/>
    </source>
</evidence>
<feature type="domain" description="PD-(D/E)XK endonuclease-like" evidence="5">
    <location>
        <begin position="7"/>
        <end position="244"/>
    </location>
</feature>
<reference evidence="6" key="1">
    <citation type="submission" date="2021-02" db="EMBL/GenBank/DDBJ databases">
        <title>Genome-Resolved Metagenomics of a Microbial Community Performing Photosynthetic Biological Nutrient Removal.</title>
        <authorList>
            <person name="Mcdaniel E.A."/>
        </authorList>
    </citation>
    <scope>NUCLEOTIDE SEQUENCE</scope>
    <source>
        <strain evidence="6">UWPOB_OBS1</strain>
    </source>
</reference>
<dbReference type="EMBL" id="JAFLCK010000020">
    <property type="protein sequence ID" value="MBN8661436.1"/>
    <property type="molecule type" value="Genomic_DNA"/>
</dbReference>
<evidence type="ECO:0000256" key="4">
    <source>
        <dbReference type="SAM" id="MobiDB-lite"/>
    </source>
</evidence>
<accession>A0A8J7PDX4</accession>
<feature type="region of interest" description="Disordered" evidence="4">
    <location>
        <begin position="254"/>
        <end position="276"/>
    </location>
</feature>
<dbReference type="InterPro" id="IPR038726">
    <property type="entry name" value="PDDEXK_AddAB-type"/>
</dbReference>
<proteinExistence type="predicted"/>
<keyword evidence="2" id="KW-0347">Helicase</keyword>
<evidence type="ECO:0000313" key="6">
    <source>
        <dbReference type="EMBL" id="MBN8661436.1"/>
    </source>
</evidence>
<protein>
    <recommendedName>
        <fullName evidence="5">PD-(D/E)XK endonuclease-like domain-containing protein</fullName>
    </recommendedName>
</protein>
<comment type="caution">
    <text evidence="6">The sequence shown here is derived from an EMBL/GenBank/DDBJ whole genome shotgun (WGS) entry which is preliminary data.</text>
</comment>
<name>A0A8J7PDX4_9BACT</name>
<dbReference type="AlphaFoldDB" id="A0A8J7PDX4"/>
<dbReference type="GO" id="GO:0004386">
    <property type="term" value="F:helicase activity"/>
    <property type="evidence" value="ECO:0007669"/>
    <property type="project" value="UniProtKB-KW"/>
</dbReference>
<keyword evidence="3" id="KW-0234">DNA repair</keyword>
<keyword evidence="1" id="KW-0227">DNA damage</keyword>
<dbReference type="Proteomes" id="UP000664277">
    <property type="component" value="Unassembled WGS sequence"/>
</dbReference>
<keyword evidence="2" id="KW-0547">Nucleotide-binding</keyword>
<dbReference type="GO" id="GO:0006281">
    <property type="term" value="P:DNA repair"/>
    <property type="evidence" value="ECO:0007669"/>
    <property type="project" value="UniProtKB-KW"/>
</dbReference>
<sequence>MDRTLFTPVMLEAFRACKRAYFLAYHRDGAAQAKEQASSVCKRFILRALSEINRAKLTSVTQIQKFMGQYWPVDRLSASADLNDAGTRAFLYTYKTLLRYQSRPYHPSGSNVEAVSLRVRSRIAGERVYLEEVFDLVLYYPAEKKLELVIFSLKEPRPSNPAWPTPTELVRQFLAERLQMRYPFEKLLLTTIKVSPQETKVSRKEASKELFALHWPEVVKSLAEMKELSEMPSHEEDGCRYCEAIESRMVRELNSDEETADAVQKEAAGETIPLSA</sequence>
<dbReference type="Pfam" id="PF12705">
    <property type="entry name" value="PDDEXK_1"/>
    <property type="match status" value="1"/>
</dbReference>
<organism evidence="6 7">
    <name type="scientific">Candidatus Obscuribacter phosphatis</name>
    <dbReference type="NCBI Taxonomy" id="1906157"/>
    <lineage>
        <taxon>Bacteria</taxon>
        <taxon>Bacillati</taxon>
        <taxon>Candidatus Melainabacteria</taxon>
        <taxon>Candidatus Obscuribacterales</taxon>
        <taxon>Candidatus Obscuribacteraceae</taxon>
        <taxon>Candidatus Obscuribacter</taxon>
    </lineage>
</organism>
<evidence type="ECO:0000256" key="2">
    <source>
        <dbReference type="ARBA" id="ARBA00022806"/>
    </source>
</evidence>
<keyword evidence="2" id="KW-0378">Hydrolase</keyword>
<evidence type="ECO:0000313" key="7">
    <source>
        <dbReference type="Proteomes" id="UP000664277"/>
    </source>
</evidence>
<evidence type="ECO:0000256" key="1">
    <source>
        <dbReference type="ARBA" id="ARBA00022763"/>
    </source>
</evidence>
<evidence type="ECO:0000256" key="3">
    <source>
        <dbReference type="ARBA" id="ARBA00023204"/>
    </source>
</evidence>
<gene>
    <name evidence="6" type="ORF">J0M35_13810</name>
</gene>